<dbReference type="Pfam" id="PF03067">
    <property type="entry name" value="LPMO_10"/>
    <property type="match status" value="1"/>
</dbReference>
<dbReference type="InterPro" id="IPR014756">
    <property type="entry name" value="Ig_E-set"/>
</dbReference>
<dbReference type="InterPro" id="IPR012291">
    <property type="entry name" value="CBM2_carb-bd_dom_sf"/>
</dbReference>
<dbReference type="SMART" id="SM00637">
    <property type="entry name" value="CBD_II"/>
    <property type="match status" value="1"/>
</dbReference>
<name>A0A2T0U8R8_9ACTN</name>
<dbReference type="Gene3D" id="2.60.40.290">
    <property type="match status" value="1"/>
</dbReference>
<comment type="caution">
    <text evidence="5">The sequence shown here is derived from an EMBL/GenBank/DDBJ whole genome shotgun (WGS) entry which is preliminary data.</text>
</comment>
<evidence type="ECO:0000313" key="5">
    <source>
        <dbReference type="EMBL" id="PRY54227.1"/>
    </source>
</evidence>
<keyword evidence="3" id="KW-0472">Membrane</keyword>
<dbReference type="AlphaFoldDB" id="A0A2T0U8R8"/>
<dbReference type="InterPro" id="IPR004302">
    <property type="entry name" value="Cellulose/chitin-bd_N"/>
</dbReference>
<dbReference type="Pfam" id="PF00553">
    <property type="entry name" value="CBM_2"/>
    <property type="match status" value="1"/>
</dbReference>
<dbReference type="GO" id="GO:0030247">
    <property type="term" value="F:polysaccharide binding"/>
    <property type="evidence" value="ECO:0007669"/>
    <property type="project" value="UniProtKB-UniRule"/>
</dbReference>
<sequence>MSTTATAVLGGRRRRIAVVMSMVLAAVAAMTISTLFTKSDAEAHGATVFPGSRQYLCYFDALGGNGALDPYNEACQSALDQVGPTPFYNWFGNLDSNGAGKTVGYIPDGQICDGGGRGPYDFSAFNDPGNWPKTHVTAGDTVQWRYNNWAHHPGRFDLYITKDGWDPSQPLAWDDLEKFQTFTNPASNGGPGSDDHYYYANLTLPQKSGYHMVFTHWVRSDSNENFYACSDVVFDGGNGEISGVRPGTDFPGNDGGVVDPPTSDDPTSDDPTDPGTGNPAAICAATASVSSWNGGATVNVTVKNTGSSAISNWMVHWMWPPGSGITIRDHWSSTITTMGDMQMAGPAAWNGTINANGTATFGFNVTGTLTTMPAMDCMQG</sequence>
<reference evidence="5 6" key="1">
    <citation type="submission" date="2018-03" db="EMBL/GenBank/DDBJ databases">
        <title>Genomic Encyclopedia of Type Strains, Phase III (KMG-III): the genomes of soil and plant-associated and newly described type strains.</title>
        <authorList>
            <person name="Whitman W."/>
        </authorList>
    </citation>
    <scope>NUCLEOTIDE SEQUENCE [LARGE SCALE GENOMIC DNA]</scope>
    <source>
        <strain evidence="5 6">CGMCC 4.7067</strain>
    </source>
</reference>
<dbReference type="RefSeq" id="WP_181245977.1">
    <property type="nucleotide sequence ID" value="NZ_PVTJ01000015.1"/>
</dbReference>
<dbReference type="GO" id="GO:0005975">
    <property type="term" value="P:carbohydrate metabolic process"/>
    <property type="evidence" value="ECO:0007669"/>
    <property type="project" value="InterPro"/>
</dbReference>
<evidence type="ECO:0000259" key="4">
    <source>
        <dbReference type="PROSITE" id="PS51173"/>
    </source>
</evidence>
<feature type="domain" description="CBM2" evidence="4">
    <location>
        <begin position="276"/>
        <end position="380"/>
    </location>
</feature>
<keyword evidence="3" id="KW-1133">Transmembrane helix</keyword>
<dbReference type="InterPro" id="IPR051024">
    <property type="entry name" value="GlcNAc_Chitin_IntDeg"/>
</dbReference>
<protein>
    <submittedName>
        <fullName evidence="5">Chitin-binding protein</fullName>
    </submittedName>
</protein>
<dbReference type="SUPFAM" id="SSF81296">
    <property type="entry name" value="E set domains"/>
    <property type="match status" value="1"/>
</dbReference>
<dbReference type="GO" id="GO:0004553">
    <property type="term" value="F:hydrolase activity, hydrolyzing O-glycosyl compounds"/>
    <property type="evidence" value="ECO:0007669"/>
    <property type="project" value="InterPro"/>
</dbReference>
<feature type="transmembrane region" description="Helical" evidence="3">
    <location>
        <begin position="16"/>
        <end position="36"/>
    </location>
</feature>
<accession>A0A2T0U8R8</accession>
<evidence type="ECO:0000256" key="2">
    <source>
        <dbReference type="SAM" id="MobiDB-lite"/>
    </source>
</evidence>
<feature type="region of interest" description="Disordered" evidence="2">
    <location>
        <begin position="240"/>
        <end position="279"/>
    </location>
</feature>
<evidence type="ECO:0000256" key="1">
    <source>
        <dbReference type="ARBA" id="ARBA00022729"/>
    </source>
</evidence>
<evidence type="ECO:0000313" key="6">
    <source>
        <dbReference type="Proteomes" id="UP000238176"/>
    </source>
</evidence>
<gene>
    <name evidence="5" type="ORF">B0I28_11583</name>
</gene>
<dbReference type="EMBL" id="PVTJ01000015">
    <property type="protein sequence ID" value="PRY54227.1"/>
    <property type="molecule type" value="Genomic_DNA"/>
</dbReference>
<evidence type="ECO:0000256" key="3">
    <source>
        <dbReference type="SAM" id="Phobius"/>
    </source>
</evidence>
<dbReference type="CDD" id="cd21177">
    <property type="entry name" value="LPMO_AA10"/>
    <property type="match status" value="1"/>
</dbReference>
<dbReference type="PANTHER" id="PTHR34823:SF1">
    <property type="entry name" value="CHITIN-BINDING TYPE-4 DOMAIN-CONTAINING PROTEIN"/>
    <property type="match status" value="1"/>
</dbReference>
<keyword evidence="3" id="KW-0812">Transmembrane</keyword>
<proteinExistence type="predicted"/>
<dbReference type="InterPro" id="IPR008965">
    <property type="entry name" value="CBM2/CBM3_carb-bd_dom_sf"/>
</dbReference>
<dbReference type="PROSITE" id="PS51173">
    <property type="entry name" value="CBM2"/>
    <property type="match status" value="1"/>
</dbReference>
<dbReference type="InterPro" id="IPR001919">
    <property type="entry name" value="CBD2"/>
</dbReference>
<dbReference type="PANTHER" id="PTHR34823">
    <property type="entry name" value="GLCNAC-BINDING PROTEIN A"/>
    <property type="match status" value="1"/>
</dbReference>
<dbReference type="Proteomes" id="UP000238176">
    <property type="component" value="Unassembled WGS sequence"/>
</dbReference>
<feature type="compositionally biased region" description="Low complexity" evidence="2">
    <location>
        <begin position="256"/>
        <end position="265"/>
    </location>
</feature>
<dbReference type="SUPFAM" id="SSF49384">
    <property type="entry name" value="Carbohydrate-binding domain"/>
    <property type="match status" value="1"/>
</dbReference>
<keyword evidence="6" id="KW-1185">Reference proteome</keyword>
<organism evidence="5 6">
    <name type="scientific">Glycomyces artemisiae</name>
    <dbReference type="NCBI Taxonomy" id="1076443"/>
    <lineage>
        <taxon>Bacteria</taxon>
        <taxon>Bacillati</taxon>
        <taxon>Actinomycetota</taxon>
        <taxon>Actinomycetes</taxon>
        <taxon>Glycomycetales</taxon>
        <taxon>Glycomycetaceae</taxon>
        <taxon>Glycomyces</taxon>
    </lineage>
</organism>
<keyword evidence="1" id="KW-0732">Signal</keyword>
<dbReference type="Gene3D" id="2.70.50.50">
    <property type="entry name" value="chitin-binding protein cbp21"/>
    <property type="match status" value="1"/>
</dbReference>